<gene>
    <name evidence="3" type="ORF">E4M00_00215</name>
</gene>
<keyword evidence="4" id="KW-1185">Reference proteome</keyword>
<dbReference type="GO" id="GO:0019622">
    <property type="term" value="P:3-(3-hydroxy)phenylpropionate catabolic process"/>
    <property type="evidence" value="ECO:0007669"/>
    <property type="project" value="TreeGrafter"/>
</dbReference>
<accession>A0A4Y9R5Q2</accession>
<evidence type="ECO:0000313" key="3">
    <source>
        <dbReference type="EMBL" id="TFV99670.1"/>
    </source>
</evidence>
<dbReference type="Pfam" id="PF01494">
    <property type="entry name" value="FAD_binding_3"/>
    <property type="match status" value="1"/>
</dbReference>
<evidence type="ECO:0000259" key="2">
    <source>
        <dbReference type="Pfam" id="PF01494"/>
    </source>
</evidence>
<dbReference type="GO" id="GO:0008688">
    <property type="term" value="F:3-(3-hydroxyphenyl)propionate hydroxylase activity"/>
    <property type="evidence" value="ECO:0007669"/>
    <property type="project" value="TreeGrafter"/>
</dbReference>
<comment type="caution">
    <text evidence="3">The sequence shown here is derived from an EMBL/GenBank/DDBJ whole genome shotgun (WGS) entry which is preliminary data.</text>
</comment>
<dbReference type="PRINTS" id="PR00420">
    <property type="entry name" value="RNGMNOXGNASE"/>
</dbReference>
<proteinExistence type="predicted"/>
<evidence type="ECO:0000313" key="4">
    <source>
        <dbReference type="Proteomes" id="UP000298127"/>
    </source>
</evidence>
<dbReference type="InterPro" id="IPR050631">
    <property type="entry name" value="PheA/TfdB_FAD_monoxygenase"/>
</dbReference>
<keyword evidence="3" id="KW-0503">Monooxygenase</keyword>
<protein>
    <submittedName>
        <fullName evidence="3">FAD-dependent monooxygenase</fullName>
    </submittedName>
</protein>
<dbReference type="EMBL" id="SPQZ01000001">
    <property type="protein sequence ID" value="TFV99670.1"/>
    <property type="molecule type" value="Genomic_DNA"/>
</dbReference>
<dbReference type="GO" id="GO:0071949">
    <property type="term" value="F:FAD binding"/>
    <property type="evidence" value="ECO:0007669"/>
    <property type="project" value="InterPro"/>
</dbReference>
<name>A0A4Y9R5Q2_9MICO</name>
<sequence>MPDVVLVGGGPVGLLLAILLAQRHVDVAVLEARTEGSAHSRAIGIHPPAVRVLEAAGIAAEAIGRGVPITHGEVLCDGRVLGSLDFAEAGAAYPFVLSLPQRETEALLRDRLKELAPDAVRRGARVMGVRQHGAGADVLLEDGSSVSASFVVGADGTRSAVRAASGIGWSPRGDRVDYVMADFPDDTGHPERALLFFERGGVVESFPLPQGERRWVAMTDREWTGVTSAELAELIAERTGMRSEPGTGVVSTFSVRQHLASRMVSGRVVLVGDAAHEISPIGGQGMNLGWLDAQMLAPAIEAALQGDHSGLDHYDRSRRHSAAIASRQAAFNMGMGKPVAGVRLRARNALVRSLAVPPTRALVARAFTMRWL</sequence>
<feature type="domain" description="FAD-binding" evidence="2">
    <location>
        <begin position="3"/>
        <end position="324"/>
    </location>
</feature>
<evidence type="ECO:0000256" key="1">
    <source>
        <dbReference type="ARBA" id="ARBA00023002"/>
    </source>
</evidence>
<dbReference type="AlphaFoldDB" id="A0A4Y9R5Q2"/>
<dbReference type="Proteomes" id="UP000298127">
    <property type="component" value="Unassembled WGS sequence"/>
</dbReference>
<dbReference type="InterPro" id="IPR036188">
    <property type="entry name" value="FAD/NAD-bd_sf"/>
</dbReference>
<dbReference type="Gene3D" id="3.50.50.60">
    <property type="entry name" value="FAD/NAD(P)-binding domain"/>
    <property type="match status" value="1"/>
</dbReference>
<dbReference type="RefSeq" id="WP_135118572.1">
    <property type="nucleotide sequence ID" value="NZ_SPQZ01000001.1"/>
</dbReference>
<dbReference type="PANTHER" id="PTHR43476:SF3">
    <property type="entry name" value="FAD-BINDING MONOOXYGENASE"/>
    <property type="match status" value="1"/>
</dbReference>
<dbReference type="InterPro" id="IPR002938">
    <property type="entry name" value="FAD-bd"/>
</dbReference>
<organism evidence="3 4">
    <name type="scientific">Orlajensenia leifsoniae</name>
    <dbReference type="NCBI Taxonomy" id="2561933"/>
    <lineage>
        <taxon>Bacteria</taxon>
        <taxon>Bacillati</taxon>
        <taxon>Actinomycetota</taxon>
        <taxon>Actinomycetes</taxon>
        <taxon>Micrococcales</taxon>
        <taxon>Microbacteriaceae</taxon>
        <taxon>Orlajensenia</taxon>
    </lineage>
</organism>
<reference evidence="3 4" key="1">
    <citation type="journal article" date="2018" name="J. Microbiol.">
        <title>Leifsonia flava sp. nov., a novel actinobacterium isolated from the rhizosphere of Aquilegia viridiflora.</title>
        <authorList>
            <person name="Cai Y."/>
            <person name="Tao W.Z."/>
            <person name="Ma Y.J."/>
            <person name="Cheng J."/>
            <person name="Zhang M.Y."/>
            <person name="Zhang Y.X."/>
        </authorList>
    </citation>
    <scope>NUCLEOTIDE SEQUENCE [LARGE SCALE GENOMIC DNA]</scope>
    <source>
        <strain evidence="3 4">SYP-B2174</strain>
    </source>
</reference>
<dbReference type="SUPFAM" id="SSF51905">
    <property type="entry name" value="FAD/NAD(P)-binding domain"/>
    <property type="match status" value="1"/>
</dbReference>
<dbReference type="PANTHER" id="PTHR43476">
    <property type="entry name" value="3-(3-HYDROXY-PHENYL)PROPIONATE/3-HYDROXYCINNAMIC ACID HYDROXYLASE"/>
    <property type="match status" value="1"/>
</dbReference>
<keyword evidence="1" id="KW-0560">Oxidoreductase</keyword>
<dbReference type="Gene3D" id="3.30.70.2450">
    <property type="match status" value="1"/>
</dbReference>